<organism evidence="2 3">
    <name type="scientific">Rhodococcus zopfii</name>
    <dbReference type="NCBI Taxonomy" id="43772"/>
    <lineage>
        <taxon>Bacteria</taxon>
        <taxon>Bacillati</taxon>
        <taxon>Actinomycetota</taxon>
        <taxon>Actinomycetes</taxon>
        <taxon>Mycobacteriales</taxon>
        <taxon>Nocardiaceae</taxon>
        <taxon>Rhodococcus</taxon>
    </lineage>
</organism>
<dbReference type="RefSeq" id="WP_072815256.1">
    <property type="nucleotide sequence ID" value="NZ_JAHWLX010000052.1"/>
</dbReference>
<name>A0ABU3WN24_9NOCA</name>
<feature type="region of interest" description="Disordered" evidence="1">
    <location>
        <begin position="1"/>
        <end position="20"/>
    </location>
</feature>
<accession>A0ABU3WN24</accession>
<evidence type="ECO:0000313" key="3">
    <source>
        <dbReference type="Proteomes" id="UP001275440"/>
    </source>
</evidence>
<evidence type="ECO:0000256" key="1">
    <source>
        <dbReference type="SAM" id="MobiDB-lite"/>
    </source>
</evidence>
<keyword evidence="3" id="KW-1185">Reference proteome</keyword>
<dbReference type="Proteomes" id="UP001275440">
    <property type="component" value="Unassembled WGS sequence"/>
</dbReference>
<protein>
    <submittedName>
        <fullName evidence="2">Uncharacterized protein</fullName>
    </submittedName>
</protein>
<gene>
    <name evidence="2" type="ORF">F8M49_08165</name>
</gene>
<evidence type="ECO:0000313" key="2">
    <source>
        <dbReference type="EMBL" id="MDV2475390.1"/>
    </source>
</evidence>
<comment type="caution">
    <text evidence="2">The sequence shown here is derived from an EMBL/GenBank/DDBJ whole genome shotgun (WGS) entry which is preliminary data.</text>
</comment>
<sequence length="63" mass="6702">MIVVDHRDRPAGSAAEDSKAALSTQGCRIVVTDDDPPRGMIEVPTSMRAVTATRHDGPVEARS</sequence>
<reference evidence="2 3" key="1">
    <citation type="submission" date="2019-10" db="EMBL/GenBank/DDBJ databases">
        <title>Draft Genome Assembly of Rhodococcus zopfii DSM44189.</title>
        <authorList>
            <person name="Sutton J.M."/>
            <person name="Akob D.M."/>
            <person name="Bushman T.J."/>
        </authorList>
    </citation>
    <scope>NUCLEOTIDE SEQUENCE [LARGE SCALE GENOMIC DNA]</scope>
    <source>
        <strain evidence="2 3">DSM 44189</strain>
    </source>
</reference>
<proteinExistence type="predicted"/>
<dbReference type="EMBL" id="WBMO01000001">
    <property type="protein sequence ID" value="MDV2475390.1"/>
    <property type="molecule type" value="Genomic_DNA"/>
</dbReference>
<feature type="compositionally biased region" description="Basic and acidic residues" evidence="1">
    <location>
        <begin position="1"/>
        <end position="10"/>
    </location>
</feature>